<dbReference type="SUPFAM" id="SSF51419">
    <property type="entry name" value="PLP-binding barrel"/>
    <property type="match status" value="1"/>
</dbReference>
<dbReference type="SMART" id="SM01005">
    <property type="entry name" value="Ala_racemase_C"/>
    <property type="match status" value="1"/>
</dbReference>
<evidence type="ECO:0000313" key="9">
    <source>
        <dbReference type="EMBL" id="OFC69793.1"/>
    </source>
</evidence>
<dbReference type="InterPro" id="IPR009006">
    <property type="entry name" value="Ala_racemase/Decarboxylase_C"/>
</dbReference>
<reference evidence="9 10" key="1">
    <citation type="submission" date="2016-08" db="EMBL/GenBank/DDBJ databases">
        <authorList>
            <person name="Seilhamer J.J."/>
        </authorList>
    </citation>
    <scope>NUCLEOTIDE SEQUENCE [LARGE SCALE GENOMIC DNA]</scope>
    <source>
        <strain evidence="9 10">KCTC 42603</strain>
    </source>
</reference>
<dbReference type="OrthoDB" id="9813814at2"/>
<evidence type="ECO:0000256" key="2">
    <source>
        <dbReference type="ARBA" id="ARBA00001933"/>
    </source>
</evidence>
<feature type="modified residue" description="N6-(pyridoxal phosphate)lysine" evidence="5 6">
    <location>
        <position position="35"/>
    </location>
</feature>
<dbReference type="FunFam" id="3.20.20.10:FF:000002">
    <property type="entry name" value="Alanine racemase"/>
    <property type="match status" value="1"/>
</dbReference>
<feature type="domain" description="Alanine racemase C-terminal" evidence="8">
    <location>
        <begin position="231"/>
        <end position="355"/>
    </location>
</feature>
<gene>
    <name evidence="9" type="ORF">BFC18_17185</name>
</gene>
<comment type="similarity">
    <text evidence="5">Belongs to the alanine racemase family.</text>
</comment>
<evidence type="ECO:0000313" key="10">
    <source>
        <dbReference type="Proteomes" id="UP000175691"/>
    </source>
</evidence>
<evidence type="ECO:0000256" key="5">
    <source>
        <dbReference type="HAMAP-Rule" id="MF_01201"/>
    </source>
</evidence>
<dbReference type="EC" id="5.1.1.1" evidence="5"/>
<dbReference type="PROSITE" id="PS00395">
    <property type="entry name" value="ALANINE_RACEMASE"/>
    <property type="match status" value="1"/>
</dbReference>
<dbReference type="GO" id="GO:0030632">
    <property type="term" value="P:D-alanine biosynthetic process"/>
    <property type="evidence" value="ECO:0007669"/>
    <property type="project" value="UniProtKB-UniRule"/>
</dbReference>
<sequence length="357" mass="38872">MSRQTRAIIHADAIEDNFRLMKKYAGNGQNMAVVKADAYGHGAVSVARILRNEAAAFAVAIIEEALLLREAGVRAPIVVLEGPHQALECELAARENCTLVVHQREQLEWVRQCREGRKPKVWLKVDSGMHRLGFDCERVPALVSEYSDIIDADSVLVTHLACADDTANPFTVAQLHAFNKVREATGLGVSIASSPGTVGWPQSRGDWNRIGIAMYGAEPLSEASGLALKPAMSLQASIIALRKVKRGETVGYSQTWQAERDSLIATVGIGYADGYPRHMPSGTPVIVKGQRAALAGRVSMDMITIDVTDIADVAIGDFVELWGKQLLVDEIARCAGTISYELITRVSQRVPRIVRHI</sequence>
<dbReference type="Pfam" id="PF01168">
    <property type="entry name" value="Ala_racemase_N"/>
    <property type="match status" value="1"/>
</dbReference>
<dbReference type="Pfam" id="PF00842">
    <property type="entry name" value="Ala_racemase_C"/>
    <property type="match status" value="1"/>
</dbReference>
<protein>
    <recommendedName>
        <fullName evidence="5">Alanine racemase</fullName>
        <ecNumber evidence="5">5.1.1.1</ecNumber>
    </recommendedName>
</protein>
<dbReference type="GO" id="GO:0005829">
    <property type="term" value="C:cytosol"/>
    <property type="evidence" value="ECO:0007669"/>
    <property type="project" value="TreeGrafter"/>
</dbReference>
<organism evidence="9 10">
    <name type="scientific">Alteromonas confluentis</name>
    <dbReference type="NCBI Taxonomy" id="1656094"/>
    <lineage>
        <taxon>Bacteria</taxon>
        <taxon>Pseudomonadati</taxon>
        <taxon>Pseudomonadota</taxon>
        <taxon>Gammaproteobacteria</taxon>
        <taxon>Alteromonadales</taxon>
        <taxon>Alteromonadaceae</taxon>
        <taxon>Alteromonas/Salinimonas group</taxon>
        <taxon>Alteromonas</taxon>
    </lineage>
</organism>
<evidence type="ECO:0000256" key="4">
    <source>
        <dbReference type="ARBA" id="ARBA00023235"/>
    </source>
</evidence>
<evidence type="ECO:0000256" key="7">
    <source>
        <dbReference type="PIRSR" id="PIRSR600821-52"/>
    </source>
</evidence>
<dbReference type="InterPro" id="IPR029066">
    <property type="entry name" value="PLP-binding_barrel"/>
</dbReference>
<dbReference type="SUPFAM" id="SSF50621">
    <property type="entry name" value="Alanine racemase C-terminal domain-like"/>
    <property type="match status" value="1"/>
</dbReference>
<dbReference type="UniPathway" id="UPA00042">
    <property type="reaction ID" value="UER00497"/>
</dbReference>
<proteinExistence type="inferred from homology"/>
<dbReference type="InterPro" id="IPR000821">
    <property type="entry name" value="Ala_racemase"/>
</dbReference>
<dbReference type="Gene3D" id="3.20.20.10">
    <property type="entry name" value="Alanine racemase"/>
    <property type="match status" value="1"/>
</dbReference>
<dbReference type="Gene3D" id="2.40.37.10">
    <property type="entry name" value="Lyase, Ornithine Decarboxylase, Chain A, domain 1"/>
    <property type="match status" value="1"/>
</dbReference>
<keyword evidence="10" id="KW-1185">Reference proteome</keyword>
<comment type="catalytic activity">
    <reaction evidence="1 5">
        <text>L-alanine = D-alanine</text>
        <dbReference type="Rhea" id="RHEA:20249"/>
        <dbReference type="ChEBI" id="CHEBI:57416"/>
        <dbReference type="ChEBI" id="CHEBI:57972"/>
        <dbReference type="EC" id="5.1.1.1"/>
    </reaction>
</comment>
<dbReference type="HAMAP" id="MF_01201">
    <property type="entry name" value="Ala_racemase"/>
    <property type="match status" value="1"/>
</dbReference>
<dbReference type="InterPro" id="IPR011079">
    <property type="entry name" value="Ala_racemase_C"/>
</dbReference>
<keyword evidence="4 5" id="KW-0413">Isomerase</keyword>
<feature type="active site" description="Proton acceptor; specific for L-alanine" evidence="5">
    <location>
        <position position="252"/>
    </location>
</feature>
<evidence type="ECO:0000256" key="6">
    <source>
        <dbReference type="PIRSR" id="PIRSR600821-50"/>
    </source>
</evidence>
<dbReference type="InterPro" id="IPR020622">
    <property type="entry name" value="Ala_racemase_pyridoxalP-BS"/>
</dbReference>
<dbReference type="STRING" id="1656094.BFC18_17185"/>
<dbReference type="InterPro" id="IPR001608">
    <property type="entry name" value="Ala_racemase_N"/>
</dbReference>
<dbReference type="CDD" id="cd06827">
    <property type="entry name" value="PLPDE_III_AR_proteobact"/>
    <property type="match status" value="1"/>
</dbReference>
<feature type="active site" description="Proton acceptor; specific for D-alanine" evidence="5">
    <location>
        <position position="35"/>
    </location>
</feature>
<comment type="pathway">
    <text evidence="5">Amino-acid biosynthesis; D-alanine biosynthesis; D-alanine from L-alanine: step 1/1.</text>
</comment>
<dbReference type="PANTHER" id="PTHR30511:SF0">
    <property type="entry name" value="ALANINE RACEMASE, CATABOLIC-RELATED"/>
    <property type="match status" value="1"/>
</dbReference>
<feature type="binding site" evidence="5 7">
    <location>
        <position position="131"/>
    </location>
    <ligand>
        <name>substrate</name>
    </ligand>
</feature>
<comment type="function">
    <text evidence="5">Catalyzes the interconversion of L-alanine and D-alanine. May also act on other amino acids.</text>
</comment>
<evidence type="ECO:0000256" key="1">
    <source>
        <dbReference type="ARBA" id="ARBA00000316"/>
    </source>
</evidence>
<evidence type="ECO:0000256" key="3">
    <source>
        <dbReference type="ARBA" id="ARBA00022898"/>
    </source>
</evidence>
<dbReference type="GO" id="GO:0008784">
    <property type="term" value="F:alanine racemase activity"/>
    <property type="evidence" value="ECO:0007669"/>
    <property type="project" value="UniProtKB-UniRule"/>
</dbReference>
<name>A0A1E7Z8C5_9ALTE</name>
<comment type="cofactor">
    <cofactor evidence="2 5 6">
        <name>pyridoxal 5'-phosphate</name>
        <dbReference type="ChEBI" id="CHEBI:597326"/>
    </cofactor>
</comment>
<dbReference type="RefSeq" id="WP_070126591.1">
    <property type="nucleotide sequence ID" value="NZ_MDHN01000037.1"/>
</dbReference>
<dbReference type="PANTHER" id="PTHR30511">
    <property type="entry name" value="ALANINE RACEMASE"/>
    <property type="match status" value="1"/>
</dbReference>
<feature type="binding site" evidence="5 7">
    <location>
        <position position="300"/>
    </location>
    <ligand>
        <name>substrate</name>
    </ligand>
</feature>
<accession>A0A1E7Z8C5</accession>
<dbReference type="GO" id="GO:0030170">
    <property type="term" value="F:pyridoxal phosphate binding"/>
    <property type="evidence" value="ECO:0007669"/>
    <property type="project" value="UniProtKB-UniRule"/>
</dbReference>
<keyword evidence="3 5" id="KW-0663">Pyridoxal phosphate</keyword>
<dbReference type="EMBL" id="MDHN01000037">
    <property type="protein sequence ID" value="OFC69793.1"/>
    <property type="molecule type" value="Genomic_DNA"/>
</dbReference>
<dbReference type="AlphaFoldDB" id="A0A1E7Z8C5"/>
<dbReference type="Proteomes" id="UP000175691">
    <property type="component" value="Unassembled WGS sequence"/>
</dbReference>
<comment type="caution">
    <text evidence="9">The sequence shown here is derived from an EMBL/GenBank/DDBJ whole genome shotgun (WGS) entry which is preliminary data.</text>
</comment>
<evidence type="ECO:0000259" key="8">
    <source>
        <dbReference type="SMART" id="SM01005"/>
    </source>
</evidence>
<dbReference type="PRINTS" id="PR00992">
    <property type="entry name" value="ALARACEMASE"/>
</dbReference>
<dbReference type="NCBIfam" id="TIGR00492">
    <property type="entry name" value="alr"/>
    <property type="match status" value="1"/>
</dbReference>